<dbReference type="EMBL" id="JACSPY010000001">
    <property type="protein sequence ID" value="MBD8019381.1"/>
    <property type="molecule type" value="Genomic_DNA"/>
</dbReference>
<evidence type="ECO:0008006" key="4">
    <source>
        <dbReference type="Google" id="ProtNLM"/>
    </source>
</evidence>
<reference evidence="2 3" key="1">
    <citation type="submission" date="2020-08" db="EMBL/GenBank/DDBJ databases">
        <title>A Genomic Blueprint of the Chicken Gut Microbiome.</title>
        <authorList>
            <person name="Gilroy R."/>
            <person name="Ravi A."/>
            <person name="Getino M."/>
            <person name="Pursley I."/>
            <person name="Horton D.L."/>
            <person name="Alikhan N.-F."/>
            <person name="Baker D."/>
            <person name="Gharbi K."/>
            <person name="Hall N."/>
            <person name="Watson M."/>
            <person name="Adriaenssens E.M."/>
            <person name="Foster-Nyarko E."/>
            <person name="Jarju S."/>
            <person name="Secka A."/>
            <person name="Antonio M."/>
            <person name="Oren A."/>
            <person name="Chaudhuri R."/>
            <person name="La Ragione R.M."/>
            <person name="Hildebrand F."/>
            <person name="Pallen M.J."/>
        </authorList>
    </citation>
    <scope>NUCLEOTIDE SEQUENCE [LARGE SCALE GENOMIC DNA]</scope>
    <source>
        <strain evidence="2 3">Re57</strain>
    </source>
</reference>
<feature type="region of interest" description="Disordered" evidence="1">
    <location>
        <begin position="408"/>
        <end position="428"/>
    </location>
</feature>
<dbReference type="Pfam" id="PF06074">
    <property type="entry name" value="Portal_Mu"/>
    <property type="match status" value="1"/>
</dbReference>
<comment type="caution">
    <text evidence="2">The sequence shown here is derived from an EMBL/GenBank/DDBJ whole genome shotgun (WGS) entry which is preliminary data.</text>
</comment>
<dbReference type="RefSeq" id="WP_191724983.1">
    <property type="nucleotide sequence ID" value="NZ_JACSPY010000001.1"/>
</dbReference>
<protein>
    <recommendedName>
        <fullName evidence="4">Portal protein</fullName>
    </recommendedName>
</protein>
<dbReference type="InterPro" id="IPR009279">
    <property type="entry name" value="Portal_Mu"/>
</dbReference>
<feature type="compositionally biased region" description="Basic and acidic residues" evidence="1">
    <location>
        <begin position="411"/>
        <end position="421"/>
    </location>
</feature>
<evidence type="ECO:0000313" key="2">
    <source>
        <dbReference type="EMBL" id="MBD8019381.1"/>
    </source>
</evidence>
<evidence type="ECO:0000313" key="3">
    <source>
        <dbReference type="Proteomes" id="UP000651517"/>
    </source>
</evidence>
<name>A0ABR8WQL8_9MICO</name>
<proteinExistence type="predicted"/>
<accession>A0ABR8WQL8</accession>
<organism evidence="2 3">
    <name type="scientific">Brevibacterium gallinarum</name>
    <dbReference type="NCBI Taxonomy" id="2762220"/>
    <lineage>
        <taxon>Bacteria</taxon>
        <taxon>Bacillati</taxon>
        <taxon>Actinomycetota</taxon>
        <taxon>Actinomycetes</taxon>
        <taxon>Micrococcales</taxon>
        <taxon>Brevibacteriaceae</taxon>
        <taxon>Brevibacterium</taxon>
    </lineage>
</organism>
<gene>
    <name evidence="2" type="ORF">H9634_01100</name>
</gene>
<sequence length="428" mass="47640">MASLEAEAGYAVPGFSYWQLDDDETTPELKWPLNVAVYDTMRRQDAQVISVLRAVTLPIRRTEWRIDQNGASDEVAQFVAENLNLPLAGVARTAPPARTRDRFSWQEHLRLALLMLPFGHSFFEQTYRYQGGRYHLRKLGWRPPRTIKHIEVAADGGLVAIEQDGVGAKRARMGVDRLVAYVNDREGGNWLGASLLRPAYKYWILKDRVLRLQAQTLDRNGMGVPVYKSPEPPERLHGDELEAWQRKEIDSGLKLARSFRSGNQAGASIANTASVELLGVKGTLPDADKPIRYYDEQIARAVLAHFLNLGTETGSWALGSTFAEFFTLSLQTVANQIADVATQHIVEDLVDINFGPEVPAPRVVFDEIGSRHPVTAEAIRALIDCGALTADDDLETYIRTVYGLPELDPSTARERTTKETENASQTAG</sequence>
<dbReference type="Proteomes" id="UP000651517">
    <property type="component" value="Unassembled WGS sequence"/>
</dbReference>
<evidence type="ECO:0000256" key="1">
    <source>
        <dbReference type="SAM" id="MobiDB-lite"/>
    </source>
</evidence>
<keyword evidence="3" id="KW-1185">Reference proteome</keyword>